<organism evidence="7 8">
    <name type="scientific">Rhizophagus irregularis</name>
    <dbReference type="NCBI Taxonomy" id="588596"/>
    <lineage>
        <taxon>Eukaryota</taxon>
        <taxon>Fungi</taxon>
        <taxon>Fungi incertae sedis</taxon>
        <taxon>Mucoromycota</taxon>
        <taxon>Glomeromycotina</taxon>
        <taxon>Glomeromycetes</taxon>
        <taxon>Glomerales</taxon>
        <taxon>Glomeraceae</taxon>
        <taxon>Rhizophagus</taxon>
    </lineage>
</organism>
<feature type="transmembrane region" description="Helical" evidence="5">
    <location>
        <begin position="144"/>
        <end position="164"/>
    </location>
</feature>
<feature type="transmembrane region" description="Helical" evidence="5">
    <location>
        <begin position="437"/>
        <end position="454"/>
    </location>
</feature>
<dbReference type="EMBL" id="LLXL01001097">
    <property type="protein sequence ID" value="PKK66400.1"/>
    <property type="molecule type" value="Genomic_DNA"/>
</dbReference>
<feature type="transmembrane region" description="Helical" evidence="5">
    <location>
        <begin position="410"/>
        <end position="431"/>
    </location>
</feature>
<evidence type="ECO:0000256" key="3">
    <source>
        <dbReference type="ARBA" id="ARBA00022989"/>
    </source>
</evidence>
<dbReference type="InterPro" id="IPR002645">
    <property type="entry name" value="STAS_dom"/>
</dbReference>
<dbReference type="Proteomes" id="UP000233469">
    <property type="component" value="Unassembled WGS sequence"/>
</dbReference>
<evidence type="ECO:0000256" key="2">
    <source>
        <dbReference type="ARBA" id="ARBA00022692"/>
    </source>
</evidence>
<dbReference type="Pfam" id="PF00916">
    <property type="entry name" value="Sulfate_transp"/>
    <property type="match status" value="1"/>
</dbReference>
<feature type="domain" description="STAS" evidence="6">
    <location>
        <begin position="501"/>
        <end position="666"/>
    </location>
</feature>
<protein>
    <submittedName>
        <fullName evidence="7">Sulfate permease</fullName>
    </submittedName>
</protein>
<accession>A0A2N1MXU5</accession>
<dbReference type="SUPFAM" id="SSF52091">
    <property type="entry name" value="SpoIIaa-like"/>
    <property type="match status" value="1"/>
</dbReference>
<evidence type="ECO:0000259" key="6">
    <source>
        <dbReference type="PROSITE" id="PS50801"/>
    </source>
</evidence>
<feature type="transmembrane region" description="Helical" evidence="5">
    <location>
        <begin position="176"/>
        <end position="196"/>
    </location>
</feature>
<dbReference type="AlphaFoldDB" id="A0A2N1MXU5"/>
<dbReference type="InterPro" id="IPR036513">
    <property type="entry name" value="STAS_dom_sf"/>
</dbReference>
<feature type="transmembrane region" description="Helical" evidence="5">
    <location>
        <begin position="226"/>
        <end position="245"/>
    </location>
</feature>
<reference evidence="7 8" key="1">
    <citation type="submission" date="2016-04" db="EMBL/GenBank/DDBJ databases">
        <title>Genome analyses suggest a sexual origin of heterokaryosis in a supposedly ancient asexual fungus.</title>
        <authorList>
            <person name="Ropars J."/>
            <person name="Sedzielewska K."/>
            <person name="Noel J."/>
            <person name="Charron P."/>
            <person name="Farinelli L."/>
            <person name="Marton T."/>
            <person name="Kruger M."/>
            <person name="Pelin A."/>
            <person name="Brachmann A."/>
            <person name="Corradi N."/>
        </authorList>
    </citation>
    <scope>NUCLEOTIDE SEQUENCE [LARGE SCALE GENOMIC DNA]</scope>
    <source>
        <strain evidence="7 8">C2</strain>
    </source>
</reference>
<dbReference type="CDD" id="cd07042">
    <property type="entry name" value="STAS_SulP_like_sulfate_transporter"/>
    <property type="match status" value="1"/>
</dbReference>
<reference evidence="7 8" key="2">
    <citation type="submission" date="2017-10" db="EMBL/GenBank/DDBJ databases">
        <title>Extensive intraspecific genome diversity in a model arbuscular mycorrhizal fungus.</title>
        <authorList>
            <person name="Chen E.C.H."/>
            <person name="Morin E."/>
            <person name="Baudet D."/>
            <person name="Noel J."/>
            <person name="Ndikumana S."/>
            <person name="Charron P."/>
            <person name="St-Onge C."/>
            <person name="Giorgi J."/>
            <person name="Grigoriev I.V."/>
            <person name="Roux C."/>
            <person name="Martin F.M."/>
            <person name="Corradi N."/>
        </authorList>
    </citation>
    <scope>NUCLEOTIDE SEQUENCE [LARGE SCALE GENOMIC DNA]</scope>
    <source>
        <strain evidence="7 8">C2</strain>
    </source>
</reference>
<gene>
    <name evidence="7" type="ORF">RhiirC2_868324</name>
</gene>
<dbReference type="Pfam" id="PF01740">
    <property type="entry name" value="STAS"/>
    <property type="match status" value="1"/>
</dbReference>
<dbReference type="PANTHER" id="PTHR11814">
    <property type="entry name" value="SULFATE TRANSPORTER"/>
    <property type="match status" value="1"/>
</dbReference>
<evidence type="ECO:0000256" key="4">
    <source>
        <dbReference type="ARBA" id="ARBA00023136"/>
    </source>
</evidence>
<evidence type="ECO:0000256" key="5">
    <source>
        <dbReference type="SAM" id="Phobius"/>
    </source>
</evidence>
<dbReference type="VEuPathDB" id="FungiDB:RhiirA1_459033"/>
<dbReference type="VEuPathDB" id="FungiDB:FUN_005992"/>
<dbReference type="NCBIfam" id="TIGR00815">
    <property type="entry name" value="sulP"/>
    <property type="match status" value="1"/>
</dbReference>
<name>A0A2N1MXU5_9GLOM</name>
<dbReference type="PROSITE" id="PS50801">
    <property type="entry name" value="STAS"/>
    <property type="match status" value="1"/>
</dbReference>
<dbReference type="InterPro" id="IPR001902">
    <property type="entry name" value="SLC26A/SulP_fam"/>
</dbReference>
<dbReference type="VEuPathDB" id="FungiDB:RhiirFUN_005720"/>
<dbReference type="Gene3D" id="3.30.750.24">
    <property type="entry name" value="STAS domain"/>
    <property type="match status" value="1"/>
</dbReference>
<evidence type="ECO:0000313" key="7">
    <source>
        <dbReference type="EMBL" id="PKK66400.1"/>
    </source>
</evidence>
<evidence type="ECO:0000256" key="1">
    <source>
        <dbReference type="ARBA" id="ARBA00004141"/>
    </source>
</evidence>
<evidence type="ECO:0000313" key="8">
    <source>
        <dbReference type="Proteomes" id="UP000233469"/>
    </source>
</evidence>
<comment type="subcellular location">
    <subcellularLocation>
        <location evidence="1">Membrane</location>
        <topology evidence="1">Multi-pass membrane protein</topology>
    </subcellularLocation>
</comment>
<dbReference type="VEuPathDB" id="FungiDB:FUN_005993"/>
<feature type="transmembrane region" description="Helical" evidence="5">
    <location>
        <begin position="56"/>
        <end position="76"/>
    </location>
</feature>
<keyword evidence="4 5" id="KW-0472">Membrane</keyword>
<dbReference type="GO" id="GO:0055085">
    <property type="term" value="P:transmembrane transport"/>
    <property type="evidence" value="ECO:0007669"/>
    <property type="project" value="InterPro"/>
</dbReference>
<feature type="transmembrane region" description="Helical" evidence="5">
    <location>
        <begin position="325"/>
        <end position="348"/>
    </location>
</feature>
<proteinExistence type="predicted"/>
<comment type="caution">
    <text evidence="7">The sequence shown here is derived from an EMBL/GenBank/DDBJ whole genome shotgun (WGS) entry which is preliminary data.</text>
</comment>
<sequence>MSNDTNNNPNLLYTEKGPSLKSQFNDFFKQFPHHSLEYTKSIFPIRNWIGRYNLTWLYGDLIAGFTVGAVVIPQAMGFANIVGIPVEYGLYSSFVGMTLYCLFATSKDMTIGPTAVMSIILAQTIPRVKADYGDTDFPYLSTDITTAICFFSGIISLAIGLFRLGWLFNFIPGPVIAGYISASVITISIGQLPNLFGITGVETRLNPPYRILIDFCAGLPRTKSDVAIGLISLAFLYAVKYGCAYGEKRSTKYKKAFFFCSILRVVKKVPRGLNHVKVPNFEPQLVNAVFKSIHIIVLISLLEHISIAKSFGRINDYKVQPSQEIIAIGITNVIGSFLGAITATGSFSRSALKSRAGVRTPLSGVSSATLVILALYVLTPAFFYIPQAALSAVIIQAVMVLLSRPSYIRTLYYVEFWDLVVFAIAIVVSMFSTLDNGIFASWGFSFIVLLARMARPRVDTLGRLALATFNRKSDKSDDSIPKYAFVPLEDPSFTTVETPPEGIVIFRFTESLTFPNSNYIDDSIVEYIELHTRRLYKRAVKKDDQPWNETDGLVDAAENEKLSPLRAVIYDFSAISYVDTSGFQALIDVRKAVNKHAAREVEYHFVNILDERVQNALIRADFGRQIPIITESINEKTENNIEEGIEFPKTNKRFFHLTIEEAIVEAQS</sequence>
<dbReference type="InterPro" id="IPR011547">
    <property type="entry name" value="SLC26A/SulP_dom"/>
</dbReference>
<keyword evidence="2 5" id="KW-0812">Transmembrane</keyword>
<feature type="transmembrane region" description="Helical" evidence="5">
    <location>
        <begin position="88"/>
        <end position="106"/>
    </location>
</feature>
<keyword evidence="3 5" id="KW-1133">Transmembrane helix</keyword>
<dbReference type="GO" id="GO:0016020">
    <property type="term" value="C:membrane"/>
    <property type="evidence" value="ECO:0007669"/>
    <property type="project" value="UniProtKB-SubCell"/>
</dbReference>
<feature type="transmembrane region" description="Helical" evidence="5">
    <location>
        <begin position="384"/>
        <end position="403"/>
    </location>
</feature>
<feature type="transmembrane region" description="Helical" evidence="5">
    <location>
        <begin position="285"/>
        <end position="305"/>
    </location>
</feature>
<feature type="transmembrane region" description="Helical" evidence="5">
    <location>
        <begin position="360"/>
        <end position="378"/>
    </location>
</feature>
<dbReference type="OrthoDB" id="288203at2759"/>